<feature type="compositionally biased region" description="Low complexity" evidence="1">
    <location>
        <begin position="282"/>
        <end position="300"/>
    </location>
</feature>
<dbReference type="InterPro" id="IPR015943">
    <property type="entry name" value="WD40/YVTN_repeat-like_dom_sf"/>
</dbReference>
<dbReference type="Gene3D" id="2.130.10.10">
    <property type="entry name" value="YVTN repeat-like/Quinoprotein amine dehydrogenase"/>
    <property type="match status" value="4"/>
</dbReference>
<feature type="domain" description="RSE1/DDB1/CPSF1 second beta-propeller" evidence="3">
    <location>
        <begin position="720"/>
        <end position="979"/>
    </location>
</feature>
<sequence>MLYLSSIHPASARSATLRVLPDTLAFVGHSTIDLLSLPNEDDAETSQDRLEPFSNIGTLPFNARILQASALPSLTGGMLVLTDHPAPRLVILAPAESASPQGQLWPHSASYRTHSTLQLQDTVRPPAELGIGFCVDTFGSFEDDHTSIVFSHTYSGSARIIPLKAQELAQASATQSSIGALAGFDVKLPHPTLIQSTFLDTRHSERGPLPPLIALLSLSSIPTTLPGLGPQCLPVLSFHWIDEEKRELTPCPWGPSPTPGPPPSPKGPSKAQAAPELPESPAGLRRSGRISASSASGSKSQTYGPSAKGADRSPAALIARDKKLAESGVARAHVPIPYIDALGVHFMLALPARAGGGVLLFSENCIMHVPPPPSAASGLDASASDPVDDLMSGAESQNSSPAKGKRRKGSDNDVDSFASKSSTSPLEASSTVNEHGKRRRASGSQFKQPRAIIKKSFRKPMQVVAAIVQSESSQDGVKLTSSDERTAAVRVIFASQGGVLYSLVISLTASDVEVQSGTRYYTPVSMQTSKIGPVPRPGSGSGGLLYLGDGFLQVACMVGDSALVRIDPDFVKSGADRRQEDHEDDTMDEDENASSTSTGGVQEYKRFPNIAPIVDFVVESGGETASTFDDLAARIVTCSGTGPSGTLRSVRTGAELLERGTLKLNSGLAPANVFHLAFPGDTRLVLLTYPDSTDAFLQTAGDGHLVWEDISPTSGPTGIGSSTTLAAITLALTERVFLLVSPSSVRLLALEERSIVVRSEWKSPSQTTLAAVDPSGRVLLANGSRTITHLRASAESGINVIATVDVEDEVSSLSLQTLEDEDAAPITVAAVGLFVKRSIRLLNVPDLKDITPELLSLQTFSSLPSSALLHSLKSEAGNAGSRTTYLFIGLAEGAVVTFKLDQLGSDDAMGSEFELPRLTISDRRLVTLGSTPIRAIVPLRTTQNVDSVLMVGDRAVLMYVSNGLLNSSALSYGSLSSATAALPIGSTASEVLLVRSSNTDGAHGTTGERTLNSSLQEGASLHILQIGAVKKIDIETLPLGVDNPLAITLDSSTGTRAFGVVTWRYVAEGDGAGVDSKGKAKRNKGARGKVILISQDTFETIDTLDLEAGEHPHCIENVILNGRSFFVVGTGWDNPMESETLSGRLIGLELVPSRWENGDREISVVFSQKVRGGVNAIVGAQGHLIAAINSQVVLYQTQPSTSVDRELSLQRKGAWACAFFATTLVAPAADPGQILVGDAMRSMVILKLDAEKGRLSEAARECDPSWTSAVEQLSATEQKYIGADVSFNIFMSARTMSSPAIRRRKDAAKSIVTDLDGNEREPGPGERSSNTEPSHEDNFTHVMKRRAAFHLGDLVNRFRKGALHHQEGVDVMGETVIPNMVFCTAAGALGLIADISQRSGALLGTLAQVMDEELPPLGRISMREWRAFRSDHRELGAHGFVDGDLLDRFLALSAEQRAHIYEQWKLEVGALLDGQSEMGGADEIVEDHLMDTLAGLAQLR</sequence>
<dbReference type="Proteomes" id="UP001176517">
    <property type="component" value="Unassembled WGS sequence"/>
</dbReference>
<feature type="compositionally biased region" description="Acidic residues" evidence="1">
    <location>
        <begin position="582"/>
        <end position="592"/>
    </location>
</feature>
<dbReference type="EMBL" id="JAPDMZ010000053">
    <property type="protein sequence ID" value="KAK0553216.1"/>
    <property type="molecule type" value="Genomic_DNA"/>
</dbReference>
<evidence type="ECO:0008006" key="6">
    <source>
        <dbReference type="Google" id="ProtNLM"/>
    </source>
</evidence>
<gene>
    <name evidence="4" type="ORF">OC846_002588</name>
</gene>
<keyword evidence="5" id="KW-1185">Reference proteome</keyword>
<feature type="compositionally biased region" description="Pro residues" evidence="1">
    <location>
        <begin position="252"/>
        <end position="266"/>
    </location>
</feature>
<feature type="region of interest" description="Disordered" evidence="1">
    <location>
        <begin position="374"/>
        <end position="451"/>
    </location>
</feature>
<protein>
    <recommendedName>
        <fullName evidence="6">DNA damage-binding protein 1</fullName>
    </recommendedName>
</protein>
<feature type="compositionally biased region" description="Low complexity" evidence="1">
    <location>
        <begin position="375"/>
        <end position="385"/>
    </location>
</feature>
<dbReference type="Pfam" id="PF23726">
    <property type="entry name" value="Beta-prop_RSE1_2nd"/>
    <property type="match status" value="1"/>
</dbReference>
<feature type="region of interest" description="Disordered" evidence="1">
    <location>
        <begin position="1311"/>
        <end position="1336"/>
    </location>
</feature>
<dbReference type="Pfam" id="PF03178">
    <property type="entry name" value="CPSF_A"/>
    <property type="match status" value="1"/>
</dbReference>
<feature type="region of interest" description="Disordered" evidence="1">
    <location>
        <begin position="249"/>
        <end position="313"/>
    </location>
</feature>
<dbReference type="GO" id="GO:0005634">
    <property type="term" value="C:nucleus"/>
    <property type="evidence" value="ECO:0007669"/>
    <property type="project" value="InterPro"/>
</dbReference>
<comment type="caution">
    <text evidence="4">The sequence shown here is derived from an EMBL/GenBank/DDBJ whole genome shotgun (WGS) entry which is preliminary data.</text>
</comment>
<evidence type="ECO:0000313" key="4">
    <source>
        <dbReference type="EMBL" id="KAK0553216.1"/>
    </source>
</evidence>
<evidence type="ECO:0000259" key="3">
    <source>
        <dbReference type="Pfam" id="PF23726"/>
    </source>
</evidence>
<dbReference type="InterPro" id="IPR058543">
    <property type="entry name" value="Beta-prop_RSE1/DDB1/CPSF1_2nd"/>
</dbReference>
<dbReference type="Gene3D" id="1.10.150.910">
    <property type="match status" value="1"/>
</dbReference>
<evidence type="ECO:0000313" key="5">
    <source>
        <dbReference type="Proteomes" id="UP001176517"/>
    </source>
</evidence>
<dbReference type="PANTHER" id="PTHR10644">
    <property type="entry name" value="DNA REPAIR/RNA PROCESSING CPSF FAMILY"/>
    <property type="match status" value="1"/>
</dbReference>
<name>A0AAN6GTR7_9BASI</name>
<reference evidence="4" key="1">
    <citation type="journal article" date="2023" name="PhytoFront">
        <title>Draft Genome Resources of Seven Strains of Tilletia horrida, Causal Agent of Kernel Smut of Rice.</title>
        <authorList>
            <person name="Khanal S."/>
            <person name="Antony Babu S."/>
            <person name="Zhou X.G."/>
        </authorList>
    </citation>
    <scope>NUCLEOTIDE SEQUENCE</scope>
    <source>
        <strain evidence="4">TX6</strain>
    </source>
</reference>
<accession>A0AAN6GTR7</accession>
<dbReference type="InterPro" id="IPR050358">
    <property type="entry name" value="RSE1/DDB1/CFT1"/>
</dbReference>
<organism evidence="4 5">
    <name type="scientific">Tilletia horrida</name>
    <dbReference type="NCBI Taxonomy" id="155126"/>
    <lineage>
        <taxon>Eukaryota</taxon>
        <taxon>Fungi</taxon>
        <taxon>Dikarya</taxon>
        <taxon>Basidiomycota</taxon>
        <taxon>Ustilaginomycotina</taxon>
        <taxon>Exobasidiomycetes</taxon>
        <taxon>Tilletiales</taxon>
        <taxon>Tilletiaceae</taxon>
        <taxon>Tilletia</taxon>
    </lineage>
</organism>
<feature type="compositionally biased region" description="Polar residues" evidence="1">
    <location>
        <begin position="418"/>
        <end position="433"/>
    </location>
</feature>
<feature type="domain" description="RSE1/DDB1/CPSF1 C-terminal" evidence="2">
    <location>
        <begin position="1089"/>
        <end position="1450"/>
    </location>
</feature>
<proteinExistence type="predicted"/>
<dbReference type="GO" id="GO:0003676">
    <property type="term" value="F:nucleic acid binding"/>
    <property type="evidence" value="ECO:0007669"/>
    <property type="project" value="InterPro"/>
</dbReference>
<feature type="region of interest" description="Disordered" evidence="1">
    <location>
        <begin position="574"/>
        <end position="601"/>
    </location>
</feature>
<evidence type="ECO:0000256" key="1">
    <source>
        <dbReference type="SAM" id="MobiDB-lite"/>
    </source>
</evidence>
<evidence type="ECO:0000259" key="2">
    <source>
        <dbReference type="Pfam" id="PF03178"/>
    </source>
</evidence>
<dbReference type="InterPro" id="IPR004871">
    <property type="entry name" value="RSE1/DDB1/CPSF1_C"/>
</dbReference>